<dbReference type="EMBL" id="BARW01037827">
    <property type="protein sequence ID" value="GAJ18411.1"/>
    <property type="molecule type" value="Genomic_DNA"/>
</dbReference>
<dbReference type="SUPFAM" id="SSF49785">
    <property type="entry name" value="Galactose-binding domain-like"/>
    <property type="match status" value="1"/>
</dbReference>
<evidence type="ECO:0008006" key="2">
    <source>
        <dbReference type="Google" id="ProtNLM"/>
    </source>
</evidence>
<organism evidence="1">
    <name type="scientific">marine sediment metagenome</name>
    <dbReference type="NCBI Taxonomy" id="412755"/>
    <lineage>
        <taxon>unclassified sequences</taxon>
        <taxon>metagenomes</taxon>
        <taxon>ecological metagenomes</taxon>
    </lineage>
</organism>
<dbReference type="AlphaFoldDB" id="X1VPH6"/>
<sequence length="144" mass="16470">DSKALRINSNLSNNALMFLREYIGDKLEGRKEYLSHFSRVVIRARTLNKETKNLQLGLLTTDGYTYALPFKLSNEWREISIPLASLKQTSTALRLAYPGMMDDFFVPNQNIPFEIGKIENWEISTAGVFKSGTLGFEVECIWLE</sequence>
<evidence type="ECO:0000313" key="1">
    <source>
        <dbReference type="EMBL" id="GAJ18411.1"/>
    </source>
</evidence>
<proteinExistence type="predicted"/>
<name>X1VPH6_9ZZZZ</name>
<feature type="non-terminal residue" evidence="1">
    <location>
        <position position="1"/>
    </location>
</feature>
<reference evidence="1" key="1">
    <citation type="journal article" date="2014" name="Front. Microbiol.">
        <title>High frequency of phylogenetically diverse reductive dehalogenase-homologous genes in deep subseafloor sedimentary metagenomes.</title>
        <authorList>
            <person name="Kawai M."/>
            <person name="Futagami T."/>
            <person name="Toyoda A."/>
            <person name="Takaki Y."/>
            <person name="Nishi S."/>
            <person name="Hori S."/>
            <person name="Arai W."/>
            <person name="Tsubouchi T."/>
            <person name="Morono Y."/>
            <person name="Uchiyama I."/>
            <person name="Ito T."/>
            <person name="Fujiyama A."/>
            <person name="Inagaki F."/>
            <person name="Takami H."/>
        </authorList>
    </citation>
    <scope>NUCLEOTIDE SEQUENCE</scope>
    <source>
        <strain evidence="1">Expedition CK06-06</strain>
    </source>
</reference>
<protein>
    <recommendedName>
        <fullName evidence="2">NADH:ubiquinone oxidoreductase intermediate-associated protein 30 domain-containing protein</fullName>
    </recommendedName>
</protein>
<gene>
    <name evidence="1" type="ORF">S12H4_58282</name>
</gene>
<comment type="caution">
    <text evidence="1">The sequence shown here is derived from an EMBL/GenBank/DDBJ whole genome shotgun (WGS) entry which is preliminary data.</text>
</comment>
<dbReference type="InterPro" id="IPR008979">
    <property type="entry name" value="Galactose-bd-like_sf"/>
</dbReference>
<accession>X1VPH6</accession>